<dbReference type="Gene3D" id="3.40.50.720">
    <property type="entry name" value="NAD(P)-binding Rossmann-like Domain"/>
    <property type="match status" value="1"/>
</dbReference>
<dbReference type="RefSeq" id="XP_001268898.1">
    <property type="nucleotide sequence ID" value="XM_001268897.1"/>
</dbReference>
<accession>A1CPA1</accession>
<dbReference type="Proteomes" id="UP000006701">
    <property type="component" value="Unassembled WGS sequence"/>
</dbReference>
<feature type="domain" description="AMP-dependent synthetase/ligase" evidence="3">
    <location>
        <begin position="40"/>
        <end position="346"/>
    </location>
</feature>
<evidence type="ECO:0000313" key="6">
    <source>
        <dbReference type="Proteomes" id="UP000006701"/>
    </source>
</evidence>
<dbReference type="PANTHER" id="PTHR43439:SF2">
    <property type="entry name" value="ENZYME, PUTATIVE (JCVI)-RELATED"/>
    <property type="match status" value="1"/>
</dbReference>
<dbReference type="SUPFAM" id="SSF47336">
    <property type="entry name" value="ACP-like"/>
    <property type="match status" value="1"/>
</dbReference>
<sequence length="1036" mass="114711">MAGDTTNVGKRIMAQVIDDLAVQNPRRKVCTLPKGISPSDGFSDLTFQQVAQMINYTSWWIENTLGPSSRLETLAYIGTHDIRYLVMVMACNKTGYKPLLLSPRNSDDAHLYLLDVTDCSRLAYTAEHKQRAMEIRTLRSDLQTVQIPSFTEMLEGSAKPYMFSKTFEEVRDEPVLIIHSSGTTGTPKPVTITHGYLGALENCAHVPVPEGRVAGTPTSIFSANDLVFVTHPFFHITGIIMLAVAVLHGIPCVIAPNKPPSTALVIEVLNETKPTAAVFSPSLLEDMSESSTAMDALSRLRCVCYAGAPLSTDVGNFISRRITVINVMGSSEAGLIPSLLPRDEEDWSYFEWNPHCGIEMQSAGHGLYELVLRKVDRDIQSVFHTYPGLQEYHTRDIFTPHPTKPALWRYHGRLDDVIVLSNGEKFNPITMEKVIEGHPLVSRAVVVGQGRFQSALLVEPNWKLWNEDVPVQGFIEHIWPTIQRANNVGQAHGRIMKYKIGVASQSKPFRTTPKGSTRRWLVVEDYKDEIDGIYSKSDADELEFELPVEASPSEIKTLVRNVVSHILPSSAFTNQTNLYAAGLDSLQTMHLSKVLQSALRARQSPGSVTAQKIYANPTVEQLTSLLYGILTGMTESITSRIERLDALVEKYTQDLPEQHADGSGANDQHTVILTGSTGSLGNYILNALLGDPSVSKVYCLNRSEAKARQAKSFEDKGLNCDSAAWAKIEFLQVALREPLFGLDRAKYEEMVRSVDTVIHNAWRVDFNISVASFEDVHIRGVRRLVDFSLESTHNAHIIFVSSVSTIRGWDSRHGPTVPEIPLEDGEVTMAQGYGESKHIAERICLAASRQSGVPTTVLRVGQIAGPTTKKGMWARQEWLPTIVTTSKAIGKVPNSLGSMPVDWIPVDTLATIVLDLIATRRRTQSDTRCSVFHLVNPASTSWKSLLPAIVERYGVQPVELSDWIMDLERIENPSAEEIEEKPALKLLGFYRCLVKSEGASLAPIEVSRTKEASATMTSLGPISPELMANWIDQWAF</sequence>
<dbReference type="KEGG" id="act:ACLA_021860"/>
<name>A1CPA1_ASPCL</name>
<dbReference type="VEuPathDB" id="FungiDB:ACLA_021860"/>
<organism evidence="5 6">
    <name type="scientific">Aspergillus clavatus (strain ATCC 1007 / CBS 513.65 / DSM 816 / NCTC 3887 / NRRL 1 / QM 1276 / 107)</name>
    <dbReference type="NCBI Taxonomy" id="344612"/>
    <lineage>
        <taxon>Eukaryota</taxon>
        <taxon>Fungi</taxon>
        <taxon>Dikarya</taxon>
        <taxon>Ascomycota</taxon>
        <taxon>Pezizomycotina</taxon>
        <taxon>Eurotiomycetes</taxon>
        <taxon>Eurotiomycetidae</taxon>
        <taxon>Eurotiales</taxon>
        <taxon>Aspergillaceae</taxon>
        <taxon>Aspergillus</taxon>
        <taxon>Aspergillus subgen. Fumigati</taxon>
    </lineage>
</organism>
<dbReference type="Gene3D" id="1.10.1200.10">
    <property type="entry name" value="ACP-like"/>
    <property type="match status" value="1"/>
</dbReference>
<evidence type="ECO:0000313" key="5">
    <source>
        <dbReference type="EMBL" id="EAW07472.1"/>
    </source>
</evidence>
<dbReference type="InterPro" id="IPR036736">
    <property type="entry name" value="ACP-like_sf"/>
</dbReference>
<dbReference type="STRING" id="344612.A1CPA1"/>
<evidence type="ECO:0000259" key="3">
    <source>
        <dbReference type="Pfam" id="PF00501"/>
    </source>
</evidence>
<dbReference type="Pfam" id="PF23562">
    <property type="entry name" value="AMP-binding_C_3"/>
    <property type="match status" value="1"/>
</dbReference>
<keyword evidence="2" id="KW-0597">Phosphoprotein</keyword>
<dbReference type="InterPro" id="IPR051414">
    <property type="entry name" value="Adenylate-forming_Reductase"/>
</dbReference>
<dbReference type="PANTHER" id="PTHR43439">
    <property type="entry name" value="PHENYLACETATE-COENZYME A LIGASE"/>
    <property type="match status" value="1"/>
</dbReference>
<evidence type="ECO:0000259" key="4">
    <source>
        <dbReference type="Pfam" id="PF07993"/>
    </source>
</evidence>
<keyword evidence="1" id="KW-0596">Phosphopantetheine</keyword>
<dbReference type="AlphaFoldDB" id="A1CPA1"/>
<dbReference type="Gene3D" id="3.40.50.12780">
    <property type="entry name" value="N-terminal domain of ligase-like"/>
    <property type="match status" value="1"/>
</dbReference>
<evidence type="ECO:0000256" key="2">
    <source>
        <dbReference type="ARBA" id="ARBA00022553"/>
    </source>
</evidence>
<dbReference type="HOGENOM" id="CLU_002220_0_0_1"/>
<protein>
    <submittedName>
        <fullName evidence="5">Nonribosomal peptide synthetase, putative</fullName>
    </submittedName>
</protein>
<dbReference type="SUPFAM" id="SSF56801">
    <property type="entry name" value="Acetyl-CoA synthetase-like"/>
    <property type="match status" value="1"/>
</dbReference>
<gene>
    <name evidence="5" type="ORF">ACLA_021860</name>
</gene>
<dbReference type="InterPro" id="IPR042099">
    <property type="entry name" value="ANL_N_sf"/>
</dbReference>
<dbReference type="InterPro" id="IPR013120">
    <property type="entry name" value="FAR_NAD-bd"/>
</dbReference>
<dbReference type="SUPFAM" id="SSF51735">
    <property type="entry name" value="NAD(P)-binding Rossmann-fold domains"/>
    <property type="match status" value="1"/>
</dbReference>
<dbReference type="InterPro" id="IPR000873">
    <property type="entry name" value="AMP-dep_synth/lig_dom"/>
</dbReference>
<dbReference type="EMBL" id="DS027059">
    <property type="protein sequence ID" value="EAW07472.1"/>
    <property type="molecule type" value="Genomic_DNA"/>
</dbReference>
<dbReference type="Pfam" id="PF07993">
    <property type="entry name" value="NAD_binding_4"/>
    <property type="match status" value="1"/>
</dbReference>
<reference evidence="5 6" key="1">
    <citation type="journal article" date="2008" name="PLoS Genet.">
        <title>Genomic islands in the pathogenic filamentous fungus Aspergillus fumigatus.</title>
        <authorList>
            <person name="Fedorova N.D."/>
            <person name="Khaldi N."/>
            <person name="Joardar V.S."/>
            <person name="Maiti R."/>
            <person name="Amedeo P."/>
            <person name="Anderson M.J."/>
            <person name="Crabtree J."/>
            <person name="Silva J.C."/>
            <person name="Badger J.H."/>
            <person name="Albarraq A."/>
            <person name="Angiuoli S."/>
            <person name="Bussey H."/>
            <person name="Bowyer P."/>
            <person name="Cotty P.J."/>
            <person name="Dyer P.S."/>
            <person name="Egan A."/>
            <person name="Galens K."/>
            <person name="Fraser-Liggett C.M."/>
            <person name="Haas B.J."/>
            <person name="Inman J.M."/>
            <person name="Kent R."/>
            <person name="Lemieux S."/>
            <person name="Malavazi I."/>
            <person name="Orvis J."/>
            <person name="Roemer T."/>
            <person name="Ronning C.M."/>
            <person name="Sundaram J.P."/>
            <person name="Sutton G."/>
            <person name="Turner G."/>
            <person name="Venter J.C."/>
            <person name="White O.R."/>
            <person name="Whitty B.R."/>
            <person name="Youngman P."/>
            <person name="Wolfe K.H."/>
            <person name="Goldman G.H."/>
            <person name="Wortman J.R."/>
            <person name="Jiang B."/>
            <person name="Denning D.W."/>
            <person name="Nierman W.C."/>
        </authorList>
    </citation>
    <scope>NUCLEOTIDE SEQUENCE [LARGE SCALE GENOMIC DNA]</scope>
    <source>
        <strain evidence="6">ATCC 1007 / CBS 513.65 / DSM 816 / NCTC 3887 / NRRL 1</strain>
    </source>
</reference>
<dbReference type="GeneID" id="4701552"/>
<proteinExistence type="predicted"/>
<dbReference type="OrthoDB" id="429813at2759"/>
<keyword evidence="6" id="KW-1185">Reference proteome</keyword>
<feature type="domain" description="Thioester reductase (TE)" evidence="4">
    <location>
        <begin position="673"/>
        <end position="911"/>
    </location>
</feature>
<dbReference type="Pfam" id="PF00501">
    <property type="entry name" value="AMP-binding"/>
    <property type="match status" value="1"/>
</dbReference>
<dbReference type="InterPro" id="IPR036291">
    <property type="entry name" value="NAD(P)-bd_dom_sf"/>
</dbReference>
<dbReference type="PROSITE" id="PS00455">
    <property type="entry name" value="AMP_BINDING"/>
    <property type="match status" value="1"/>
</dbReference>
<dbReference type="OMA" id="MPMFHAA"/>
<evidence type="ECO:0000256" key="1">
    <source>
        <dbReference type="ARBA" id="ARBA00022450"/>
    </source>
</evidence>
<dbReference type="InterPro" id="IPR020845">
    <property type="entry name" value="AMP-binding_CS"/>
</dbReference>
<dbReference type="eggNOG" id="KOG1178">
    <property type="taxonomic scope" value="Eukaryota"/>
</dbReference>